<dbReference type="FunFam" id="3.40.30.10:FF:000017">
    <property type="entry name" value="Protein disulfide-isomerase A4"/>
    <property type="match status" value="1"/>
</dbReference>
<dbReference type="OrthoDB" id="427280at2759"/>
<name>A0A9P7XNB1_9FUNG</name>
<proteinExistence type="inferred from homology"/>
<dbReference type="PROSITE" id="PS51352">
    <property type="entry name" value="THIOREDOXIN_2"/>
    <property type="match status" value="5"/>
</dbReference>
<keyword evidence="17" id="KW-1185">Reference proteome</keyword>
<dbReference type="EC" id="5.3.4.1" evidence="5 14"/>
<evidence type="ECO:0000256" key="14">
    <source>
        <dbReference type="RuleBase" id="RU361130"/>
    </source>
</evidence>
<dbReference type="Pfam" id="PF00085">
    <property type="entry name" value="Thioredoxin"/>
    <property type="match status" value="5"/>
</dbReference>
<feature type="domain" description="Thioredoxin" evidence="15">
    <location>
        <begin position="747"/>
        <end position="872"/>
    </location>
</feature>
<evidence type="ECO:0000256" key="2">
    <source>
        <dbReference type="ARBA" id="ARBA00002692"/>
    </source>
</evidence>
<comment type="caution">
    <text evidence="16">The sequence shown here is derived from an EMBL/GenBank/DDBJ whole genome shotgun (WGS) entry which is preliminary data.</text>
</comment>
<feature type="chain" id="PRO_5040540020" description="Protein disulfide-isomerase" evidence="14">
    <location>
        <begin position="25"/>
        <end position="889"/>
    </location>
</feature>
<dbReference type="CDD" id="cd02995">
    <property type="entry name" value="PDI_a_PDI_a'_C"/>
    <property type="match status" value="4"/>
</dbReference>
<dbReference type="GO" id="GO:0034976">
    <property type="term" value="P:response to endoplasmic reticulum stress"/>
    <property type="evidence" value="ECO:0007669"/>
    <property type="project" value="TreeGrafter"/>
</dbReference>
<keyword evidence="7" id="KW-0677">Repeat</keyword>
<dbReference type="GO" id="GO:0005788">
    <property type="term" value="C:endoplasmic reticulum lumen"/>
    <property type="evidence" value="ECO:0007669"/>
    <property type="project" value="UniProtKB-SubCell"/>
</dbReference>
<dbReference type="InterPro" id="IPR005788">
    <property type="entry name" value="PDI_thioredoxin-like_dom"/>
</dbReference>
<evidence type="ECO:0000256" key="10">
    <source>
        <dbReference type="ARBA" id="ARBA00023235"/>
    </source>
</evidence>
<dbReference type="PANTHER" id="PTHR18929">
    <property type="entry name" value="PROTEIN DISULFIDE ISOMERASE"/>
    <property type="match status" value="1"/>
</dbReference>
<feature type="disulfide bond" description="Redox-active" evidence="12">
    <location>
        <begin position="385"/>
        <end position="388"/>
    </location>
</feature>
<dbReference type="InterPro" id="IPR036249">
    <property type="entry name" value="Thioredoxin-like_sf"/>
</dbReference>
<evidence type="ECO:0000256" key="13">
    <source>
        <dbReference type="RuleBase" id="RU004208"/>
    </source>
</evidence>
<evidence type="ECO:0000313" key="17">
    <source>
        <dbReference type="Proteomes" id="UP000707451"/>
    </source>
</evidence>
<sequence>MRISSAIALVTLAATAVFTGVVQGAEEPEVKVLTSENFKDAINQKFVLVDFYAPWCGHCQNLEPEYEAAAKILKDDETILLAKVDCVAEKELCKSYEVDSYPTLKIFREGVPRDYKGARKTDGIVSYLKKHAAPPVTILTAETLPAFAESERVVVVAVLPADDPQREEVDKIARYYRDDFIFGVVEEHPDVKAPAVVLYKKFDEGKNILEGEITDAKLLSFVRTNCLPTIDEIGATNYAHYMDATIPLAYLFYGTTDQRDALKEDFEAVAKEWKGKVNFVYLDAQKYGAHATNVGLKDNWPAFAVQDVSTAEKFPLEQNDEPLTVERIKQHITEVVAGIQKAKVKSEAIPESNDGNVKIVVANSYDEIVHDKEKDVLIEYYAPWCGFCKRLEPIYDELGALYKGSNIVIAKLDATANDLPASVPFAVTGYPTIKFKKAGQDTYMDYNGERTAAAFVDFIRKNAVNTFEVADPEGIYEPKLKSETVPETQDGPVTVVVANNYENVVHDSDKDVLIEYYAPWCGFCKRLEPIYDELGALYEGSNIVVAKFDATANDLPASVPFAVSGYPTIKFKKAGSKDYIDYSGERTAAAFVDFIRKNAVNKFDVADPEGIYERKHKSEAVPETQDGPVTVVVTDNYENVVHDNDKDVLIEYYAPWCGFCKSLAPIYDELGALYKGSNIVVAKFDATANELPASIPFAVSGYPTIMFKKAGTKDYVEYNGERTAAAFVDFIRKNAVNKFDVADPEGIYERKHKSEAVPETQDGPVTVVVADNYENVVHDNDKDVLIEYYAPWCGFCKRLAPIYDELGALYKGSNIVVAKFDATANELPASVPFAVSGYPTIKFKKAGTKDYVEYNGERTTEAFISFLEKNAVNKVEVKNETKKDTHDEL</sequence>
<comment type="function">
    <text evidence="2">Participates in the folding of proteins containing disulfide bonds, may be involved in glycosylation, prolyl hydroxylation and triglyceride transfer.</text>
</comment>
<dbReference type="CDD" id="cd02982">
    <property type="entry name" value="PDI_b'_family"/>
    <property type="match status" value="1"/>
</dbReference>
<evidence type="ECO:0000256" key="9">
    <source>
        <dbReference type="ARBA" id="ARBA00023157"/>
    </source>
</evidence>
<dbReference type="CDD" id="cd02961">
    <property type="entry name" value="PDI_a_family"/>
    <property type="match status" value="1"/>
</dbReference>
<dbReference type="InterPro" id="IPR017937">
    <property type="entry name" value="Thioredoxin_CS"/>
</dbReference>
<dbReference type="PRINTS" id="PR00421">
    <property type="entry name" value="THIOREDOXIN"/>
</dbReference>
<feature type="domain" description="Thioredoxin" evidence="15">
    <location>
        <begin position="1"/>
        <end position="133"/>
    </location>
</feature>
<dbReference type="CDD" id="cd02981">
    <property type="entry name" value="PDI_b_family"/>
    <property type="match status" value="1"/>
</dbReference>
<comment type="catalytic activity">
    <reaction evidence="1 14">
        <text>Catalyzes the rearrangement of -S-S- bonds in proteins.</text>
        <dbReference type="EC" id="5.3.4.1"/>
    </reaction>
</comment>
<dbReference type="Gene3D" id="3.40.30.10">
    <property type="entry name" value="Glutaredoxin"/>
    <property type="match status" value="7"/>
</dbReference>
<dbReference type="AlphaFoldDB" id="A0A9P7XNB1"/>
<dbReference type="Proteomes" id="UP000707451">
    <property type="component" value="Unassembled WGS sequence"/>
</dbReference>
<dbReference type="EMBL" id="JAHRHY010000015">
    <property type="protein sequence ID" value="KAG9063648.1"/>
    <property type="molecule type" value="Genomic_DNA"/>
</dbReference>
<dbReference type="NCBIfam" id="TIGR01130">
    <property type="entry name" value="ER_PDI_fam"/>
    <property type="match status" value="1"/>
</dbReference>
<evidence type="ECO:0000313" key="16">
    <source>
        <dbReference type="EMBL" id="KAG9063648.1"/>
    </source>
</evidence>
<feature type="disulfide bond" description="Redox-active" evidence="12">
    <location>
        <begin position="56"/>
        <end position="59"/>
    </location>
</feature>
<organism evidence="16 17">
    <name type="scientific">Linnemannia hyalina</name>
    <dbReference type="NCBI Taxonomy" id="64524"/>
    <lineage>
        <taxon>Eukaryota</taxon>
        <taxon>Fungi</taxon>
        <taxon>Fungi incertae sedis</taxon>
        <taxon>Mucoromycota</taxon>
        <taxon>Mortierellomycotina</taxon>
        <taxon>Mortierellomycetes</taxon>
        <taxon>Mortierellales</taxon>
        <taxon>Mortierellaceae</taxon>
        <taxon>Linnemannia</taxon>
    </lineage>
</organism>
<dbReference type="GO" id="GO:0003756">
    <property type="term" value="F:protein disulfide isomerase activity"/>
    <property type="evidence" value="ECO:0007669"/>
    <property type="project" value="UniProtKB-EC"/>
</dbReference>
<evidence type="ECO:0000256" key="1">
    <source>
        <dbReference type="ARBA" id="ARBA00001182"/>
    </source>
</evidence>
<dbReference type="InterPro" id="IPR005792">
    <property type="entry name" value="Prot_disulphide_isomerase"/>
</dbReference>
<keyword evidence="8" id="KW-0256">Endoplasmic reticulum</keyword>
<keyword evidence="6 14" id="KW-0732">Signal</keyword>
<evidence type="ECO:0000256" key="11">
    <source>
        <dbReference type="ARBA" id="ARBA00023284"/>
    </source>
</evidence>
<gene>
    <name evidence="16" type="primary">PDI1_1</name>
    <name evidence="16" type="ORF">KI688_003759</name>
</gene>
<dbReference type="SUPFAM" id="SSF52833">
    <property type="entry name" value="Thioredoxin-like"/>
    <property type="match status" value="7"/>
</dbReference>
<keyword evidence="9 12" id="KW-1015">Disulfide bond</keyword>
<evidence type="ECO:0000256" key="5">
    <source>
        <dbReference type="ARBA" id="ARBA00012723"/>
    </source>
</evidence>
<protein>
    <recommendedName>
        <fullName evidence="5 14">Protein disulfide-isomerase</fullName>
        <ecNumber evidence="5 14">5.3.4.1</ecNumber>
    </recommendedName>
</protein>
<feature type="domain" description="Thioredoxin" evidence="15">
    <location>
        <begin position="611"/>
        <end position="736"/>
    </location>
</feature>
<dbReference type="Pfam" id="PF13848">
    <property type="entry name" value="Thioredoxin_6"/>
    <property type="match status" value="1"/>
</dbReference>
<feature type="domain" description="Thioredoxin" evidence="15">
    <location>
        <begin position="336"/>
        <end position="464"/>
    </location>
</feature>
<dbReference type="PROSITE" id="PS00194">
    <property type="entry name" value="THIOREDOXIN_1"/>
    <property type="match status" value="1"/>
</dbReference>
<comment type="subcellular location">
    <subcellularLocation>
        <location evidence="3">Endoplasmic reticulum lumen</location>
    </subcellularLocation>
</comment>
<evidence type="ECO:0000256" key="12">
    <source>
        <dbReference type="PIRSR" id="PIRSR605792-51"/>
    </source>
</evidence>
<evidence type="ECO:0000256" key="4">
    <source>
        <dbReference type="ARBA" id="ARBA00006347"/>
    </source>
</evidence>
<evidence type="ECO:0000259" key="15">
    <source>
        <dbReference type="PROSITE" id="PS51352"/>
    </source>
</evidence>
<feature type="domain" description="Thioredoxin" evidence="15">
    <location>
        <begin position="471"/>
        <end position="600"/>
    </location>
</feature>
<comment type="similarity">
    <text evidence="4 13">Belongs to the protein disulfide isomerase family.</text>
</comment>
<keyword evidence="11 12" id="KW-0676">Redox-active center</keyword>
<dbReference type="NCBIfam" id="TIGR01126">
    <property type="entry name" value="pdi_dom"/>
    <property type="match status" value="1"/>
</dbReference>
<dbReference type="PANTHER" id="PTHR18929:SF132">
    <property type="entry name" value="PROTEIN DISULFIDE-ISOMERASE A3"/>
    <property type="match status" value="1"/>
</dbReference>
<evidence type="ECO:0000256" key="3">
    <source>
        <dbReference type="ARBA" id="ARBA00004319"/>
    </source>
</evidence>
<keyword evidence="10 14" id="KW-0413">Isomerase</keyword>
<accession>A0A9P7XNB1</accession>
<feature type="signal peptide" evidence="14">
    <location>
        <begin position="1"/>
        <end position="24"/>
    </location>
</feature>
<dbReference type="GO" id="GO:0006457">
    <property type="term" value="P:protein folding"/>
    <property type="evidence" value="ECO:0007669"/>
    <property type="project" value="TreeGrafter"/>
</dbReference>
<evidence type="ECO:0000256" key="8">
    <source>
        <dbReference type="ARBA" id="ARBA00022824"/>
    </source>
</evidence>
<reference evidence="16" key="1">
    <citation type="submission" date="2021-06" db="EMBL/GenBank/DDBJ databases">
        <title>Genome Sequence of Mortierella hyaline Strain SCG-10, a Cold-Adapted, Nitrate-Reducing Fungus Isolated from Soil in Minnesota, USA.</title>
        <authorList>
            <person name="Aldossari N."/>
        </authorList>
    </citation>
    <scope>NUCLEOTIDE SEQUENCE</scope>
    <source>
        <strain evidence="16">SCG-10</strain>
    </source>
</reference>
<evidence type="ECO:0000256" key="6">
    <source>
        <dbReference type="ARBA" id="ARBA00022729"/>
    </source>
</evidence>
<dbReference type="InterPro" id="IPR013766">
    <property type="entry name" value="Thioredoxin_domain"/>
</dbReference>
<evidence type="ECO:0000256" key="7">
    <source>
        <dbReference type="ARBA" id="ARBA00022737"/>
    </source>
</evidence>